<dbReference type="Proteomes" id="UP000215546">
    <property type="component" value="Unassembled WGS sequence"/>
</dbReference>
<feature type="transmembrane region" description="Helical" evidence="1">
    <location>
        <begin position="148"/>
        <end position="166"/>
    </location>
</feature>
<comment type="caution">
    <text evidence="2">The sequence shown here is derived from an EMBL/GenBank/DDBJ whole genome shotgun (WGS) entry which is preliminary data.</text>
</comment>
<name>A0A233V8L0_FINMA</name>
<protein>
    <submittedName>
        <fullName evidence="2">Peptidase</fullName>
    </submittedName>
</protein>
<dbReference type="AlphaFoldDB" id="A0A233V8L0"/>
<keyword evidence="1" id="KW-1133">Transmembrane helix</keyword>
<accession>A0A233V8L0</accession>
<dbReference type="RefSeq" id="WP_094207062.1">
    <property type="nucleotide sequence ID" value="NZ_BAAAWC010000036.1"/>
</dbReference>
<feature type="transmembrane region" description="Helical" evidence="1">
    <location>
        <begin position="122"/>
        <end position="141"/>
    </location>
</feature>
<organism evidence="2 3">
    <name type="scientific">Finegoldia magna</name>
    <name type="common">Peptostreptococcus magnus</name>
    <dbReference type="NCBI Taxonomy" id="1260"/>
    <lineage>
        <taxon>Bacteria</taxon>
        <taxon>Bacillati</taxon>
        <taxon>Bacillota</taxon>
        <taxon>Tissierellia</taxon>
        <taxon>Tissierellales</taxon>
        <taxon>Peptoniphilaceae</taxon>
        <taxon>Finegoldia</taxon>
    </lineage>
</organism>
<sequence length="227" mass="25440">MFNFYYDRTMLLLIPALILAFYSQIKVTHTFDKYKKTTNSKGLTGKEMARVLLDYEGLSDIEIVNVQGSLTDYYDSSKKVLALSDAVYNSQSISAVSVASHEVGHAIQDKENYGFLRFRESLFPVVNFASKSVWILILLGFMFSMRPLVEFGIILFSATVLFQLVTLPVEFDASSRAIRALSNGLLTDDEIEPAKQVLKAAALTYIASALVSLLQLVRLILISRDRD</sequence>
<keyword evidence="1" id="KW-0812">Transmembrane</keyword>
<evidence type="ECO:0000313" key="3">
    <source>
        <dbReference type="Proteomes" id="UP000215546"/>
    </source>
</evidence>
<evidence type="ECO:0000256" key="1">
    <source>
        <dbReference type="SAM" id="Phobius"/>
    </source>
</evidence>
<proteinExistence type="predicted"/>
<dbReference type="PANTHER" id="PTHR36434:SF1">
    <property type="entry name" value="MEMBRANE PROTEASE YUGP-RELATED"/>
    <property type="match status" value="1"/>
</dbReference>
<dbReference type="GeneID" id="60840057"/>
<evidence type="ECO:0000313" key="2">
    <source>
        <dbReference type="EMBL" id="OXZ32200.1"/>
    </source>
</evidence>
<reference evidence="3" key="1">
    <citation type="submission" date="2017-04" db="EMBL/GenBank/DDBJ databases">
        <title>Finegoldia magna isolated from orthopedic joint implant-associated infections.</title>
        <authorList>
            <person name="Bjorklund S."/>
            <person name="Bruggemann H."/>
            <person name="Jensen A."/>
            <person name="Hellmark B."/>
            <person name="Soderquist B."/>
        </authorList>
    </citation>
    <scope>NUCLEOTIDE SEQUENCE [LARGE SCALE GENOMIC DNA]</scope>
    <source>
        <strain evidence="3">12T273</strain>
    </source>
</reference>
<dbReference type="EMBL" id="NDYE01000012">
    <property type="protein sequence ID" value="OXZ32200.1"/>
    <property type="molecule type" value="Genomic_DNA"/>
</dbReference>
<feature type="transmembrane region" description="Helical" evidence="1">
    <location>
        <begin position="202"/>
        <end position="221"/>
    </location>
</feature>
<dbReference type="InterPro" id="IPR007395">
    <property type="entry name" value="Zn_peptidase_2"/>
</dbReference>
<gene>
    <name evidence="2" type="ORF">B9N55_05120</name>
</gene>
<dbReference type="PANTHER" id="PTHR36434">
    <property type="entry name" value="MEMBRANE PROTEASE YUGP-RELATED"/>
    <property type="match status" value="1"/>
</dbReference>
<keyword evidence="1" id="KW-0472">Membrane</keyword>
<dbReference type="Pfam" id="PF04298">
    <property type="entry name" value="Zn_peptidase_2"/>
    <property type="match status" value="1"/>
</dbReference>